<proteinExistence type="predicted"/>
<name>A0A9W6KCP6_9ACTN</name>
<sequence>MELPPSSWSGPGWTASLSWGLRASTPESITATTMPWPSATACRRDWSYRWEAHGTADADGAGCFGGLGHVAGARAAGAKSGALPRADGALAGAHAVPDAVQTVFVADGDSVITVRLIVEKPAMTDKAAKMDSVRRRLRMG</sequence>
<accession>A0A9W6KCP6</accession>
<dbReference type="EMBL" id="BSFP01000002">
    <property type="protein sequence ID" value="GLK98862.1"/>
    <property type="molecule type" value="Genomic_DNA"/>
</dbReference>
<evidence type="ECO:0000313" key="1">
    <source>
        <dbReference type="EMBL" id="GLK98862.1"/>
    </source>
</evidence>
<dbReference type="AlphaFoldDB" id="A0A9W6KCP6"/>
<keyword evidence="2" id="KW-1185">Reference proteome</keyword>
<comment type="caution">
    <text evidence="1">The sequence shown here is derived from an EMBL/GenBank/DDBJ whole genome shotgun (WGS) entry which is preliminary data.</text>
</comment>
<protein>
    <submittedName>
        <fullName evidence="1">Uncharacterized protein</fullName>
    </submittedName>
</protein>
<reference evidence="1" key="2">
    <citation type="submission" date="2023-01" db="EMBL/GenBank/DDBJ databases">
        <authorList>
            <person name="Sun Q."/>
            <person name="Evtushenko L."/>
        </authorList>
    </citation>
    <scope>NUCLEOTIDE SEQUENCE</scope>
    <source>
        <strain evidence="1">VKM Ac-1321</strain>
    </source>
</reference>
<reference evidence="1" key="1">
    <citation type="journal article" date="2014" name="Int. J. Syst. Evol. Microbiol.">
        <title>Complete genome sequence of Corynebacterium casei LMG S-19264T (=DSM 44701T), isolated from a smear-ripened cheese.</title>
        <authorList>
            <consortium name="US DOE Joint Genome Institute (JGI-PGF)"/>
            <person name="Walter F."/>
            <person name="Albersmeier A."/>
            <person name="Kalinowski J."/>
            <person name="Ruckert C."/>
        </authorList>
    </citation>
    <scope>NUCLEOTIDE SEQUENCE</scope>
    <source>
        <strain evidence="1">VKM Ac-1321</strain>
    </source>
</reference>
<gene>
    <name evidence="1" type="ORF">GCM10017581_006030</name>
</gene>
<evidence type="ECO:0000313" key="2">
    <source>
        <dbReference type="Proteomes" id="UP001143480"/>
    </source>
</evidence>
<organism evidence="1 2">
    <name type="scientific">Dactylosporangium matsuzakiense</name>
    <dbReference type="NCBI Taxonomy" id="53360"/>
    <lineage>
        <taxon>Bacteria</taxon>
        <taxon>Bacillati</taxon>
        <taxon>Actinomycetota</taxon>
        <taxon>Actinomycetes</taxon>
        <taxon>Micromonosporales</taxon>
        <taxon>Micromonosporaceae</taxon>
        <taxon>Dactylosporangium</taxon>
    </lineage>
</organism>
<dbReference type="Proteomes" id="UP001143480">
    <property type="component" value="Unassembled WGS sequence"/>
</dbReference>